<dbReference type="EMBL" id="GHWJ01010552">
    <property type="protein sequence ID" value="NOV43289.1"/>
    <property type="molecule type" value="Transcribed_RNA"/>
</dbReference>
<evidence type="ECO:0000313" key="2">
    <source>
        <dbReference type="EMBL" id="NOV43289.1"/>
    </source>
</evidence>
<protein>
    <submittedName>
        <fullName evidence="2">Putative secreted protein</fullName>
    </submittedName>
</protein>
<reference evidence="2" key="1">
    <citation type="submission" date="2019-09" db="EMBL/GenBank/DDBJ databases">
        <title>Organ-specific transcriptomic study of the physiology of the cattle tick, Rhipicephalus microplus.</title>
        <authorList>
            <person name="Tirloni L."/>
            <person name="Braz G."/>
            <person name="Gandara A.C.P."/>
            <person name="Sabadin G.A."/>
            <person name="da Silva R.M."/>
            <person name="Guizzo M.G."/>
            <person name="Machado J.A."/>
            <person name="Costa E.P."/>
            <person name="Gomes H.F."/>
            <person name="Moraes J."/>
            <person name="Mota M.B.S."/>
            <person name="Mesquita R.D."/>
            <person name="Alvarenga P.H."/>
            <person name="Alves F."/>
            <person name="Seixas A."/>
            <person name="da Fonseca R.N."/>
            <person name="Fogaca A."/>
            <person name="Logullo C."/>
            <person name="Tanaka A."/>
            <person name="Daffre S."/>
            <person name="Termignoni C."/>
            <person name="Vaz I.S.Jr."/>
            <person name="Oliveira P.L."/>
            <person name="Ribeiro J.M."/>
        </authorList>
    </citation>
    <scope>NUCLEOTIDE SEQUENCE</scope>
    <source>
        <strain evidence="2">Porto Alegre</strain>
    </source>
</reference>
<proteinExistence type="predicted"/>
<dbReference type="AlphaFoldDB" id="A0A6M2DAZ7"/>
<accession>A0A6M2DAZ7</accession>
<feature type="region of interest" description="Disordered" evidence="1">
    <location>
        <begin position="55"/>
        <end position="79"/>
    </location>
</feature>
<sequence>MPHPSRVLSSTSTILPLPPSSMPWLWILLSNSLEAFLLFQLPVFTVTNIAFAQPTCTDRTAPTSPGHERKDFARSGVKH</sequence>
<organism evidence="2">
    <name type="scientific">Rhipicephalus microplus</name>
    <name type="common">Cattle tick</name>
    <name type="synonym">Boophilus microplus</name>
    <dbReference type="NCBI Taxonomy" id="6941"/>
    <lineage>
        <taxon>Eukaryota</taxon>
        <taxon>Metazoa</taxon>
        <taxon>Ecdysozoa</taxon>
        <taxon>Arthropoda</taxon>
        <taxon>Chelicerata</taxon>
        <taxon>Arachnida</taxon>
        <taxon>Acari</taxon>
        <taxon>Parasitiformes</taxon>
        <taxon>Ixodida</taxon>
        <taxon>Ixodoidea</taxon>
        <taxon>Ixodidae</taxon>
        <taxon>Rhipicephalinae</taxon>
        <taxon>Rhipicephalus</taxon>
        <taxon>Boophilus</taxon>
    </lineage>
</organism>
<evidence type="ECO:0000256" key="1">
    <source>
        <dbReference type="SAM" id="MobiDB-lite"/>
    </source>
</evidence>
<name>A0A6M2DAZ7_RHIMP</name>